<dbReference type="Proteomes" id="UP000653644">
    <property type="component" value="Unassembled WGS sequence"/>
</dbReference>
<organism evidence="2 3">
    <name type="scientific">Streptomyces canarius</name>
    <dbReference type="NCBI Taxonomy" id="285453"/>
    <lineage>
        <taxon>Bacteria</taxon>
        <taxon>Bacillati</taxon>
        <taxon>Actinomycetota</taxon>
        <taxon>Actinomycetes</taxon>
        <taxon>Kitasatosporales</taxon>
        <taxon>Streptomycetaceae</taxon>
        <taxon>Streptomyces</taxon>
    </lineage>
</organism>
<dbReference type="EMBL" id="BMVN01000012">
    <property type="protein sequence ID" value="GHA30790.1"/>
    <property type="molecule type" value="Genomic_DNA"/>
</dbReference>
<feature type="domain" description="NADPH-dependent FMN reductase-like" evidence="1">
    <location>
        <begin position="74"/>
        <end position="137"/>
    </location>
</feature>
<accession>A0ABQ3CTS8</accession>
<dbReference type="InterPro" id="IPR005025">
    <property type="entry name" value="FMN_Rdtase-like_dom"/>
</dbReference>
<comment type="caution">
    <text evidence="2">The sequence shown here is derived from an EMBL/GenBank/DDBJ whole genome shotgun (WGS) entry which is preliminary data.</text>
</comment>
<gene>
    <name evidence="2" type="ORF">GCM10010345_39630</name>
</gene>
<dbReference type="SUPFAM" id="SSF52218">
    <property type="entry name" value="Flavoproteins"/>
    <property type="match status" value="1"/>
</dbReference>
<sequence>MAWNRALNGVSKCAWNSPEAAVCEERYAHGRVPDVPTLLIIHHTPSPNCQALFEAVVSGATTPEIEGVRVVRRAALSATASDVLEADGYLLGTPANLGYMSGALKHFFDQIYYPCLDETRGRPFGFYVHGGNDVTGAVRAIDTVTTGLGWRRAAEPVTVTGEPGKADLQACWELGATVAAGLMPGA</sequence>
<evidence type="ECO:0000259" key="1">
    <source>
        <dbReference type="Pfam" id="PF03358"/>
    </source>
</evidence>
<evidence type="ECO:0000313" key="3">
    <source>
        <dbReference type="Proteomes" id="UP000653644"/>
    </source>
</evidence>
<dbReference type="Pfam" id="PF03358">
    <property type="entry name" value="FMN_red"/>
    <property type="match status" value="1"/>
</dbReference>
<proteinExistence type="predicted"/>
<name>A0ABQ3CTS8_9ACTN</name>
<protein>
    <submittedName>
        <fullName evidence="2">Flavodoxin</fullName>
    </submittedName>
</protein>
<evidence type="ECO:0000313" key="2">
    <source>
        <dbReference type="EMBL" id="GHA30790.1"/>
    </source>
</evidence>
<dbReference type="InterPro" id="IPR029039">
    <property type="entry name" value="Flavoprotein-like_sf"/>
</dbReference>
<dbReference type="Gene3D" id="3.40.50.360">
    <property type="match status" value="1"/>
</dbReference>
<keyword evidence="3" id="KW-1185">Reference proteome</keyword>
<reference evidence="3" key="1">
    <citation type="journal article" date="2019" name="Int. J. Syst. Evol. Microbiol.">
        <title>The Global Catalogue of Microorganisms (GCM) 10K type strain sequencing project: providing services to taxonomists for standard genome sequencing and annotation.</title>
        <authorList>
            <consortium name="The Broad Institute Genomics Platform"/>
            <consortium name="The Broad Institute Genome Sequencing Center for Infectious Disease"/>
            <person name="Wu L."/>
            <person name="Ma J."/>
        </authorList>
    </citation>
    <scope>NUCLEOTIDE SEQUENCE [LARGE SCALE GENOMIC DNA]</scope>
    <source>
        <strain evidence="3">JCM 4733</strain>
    </source>
</reference>